<dbReference type="PANTHER" id="PTHR24148:SF64">
    <property type="entry name" value="HETEROKARYON INCOMPATIBILITY DOMAIN-CONTAINING PROTEIN"/>
    <property type="match status" value="1"/>
</dbReference>
<reference evidence="2" key="1">
    <citation type="submission" date="2023-08" db="EMBL/GenBank/DDBJ databases">
        <title>Black Yeasts Isolated from many extreme environments.</title>
        <authorList>
            <person name="Coleine C."/>
            <person name="Stajich J.E."/>
            <person name="Selbmann L."/>
        </authorList>
    </citation>
    <scope>NUCLEOTIDE SEQUENCE</scope>
    <source>
        <strain evidence="2">CCFEE 5810</strain>
    </source>
</reference>
<dbReference type="Proteomes" id="UP001310594">
    <property type="component" value="Unassembled WGS sequence"/>
</dbReference>
<organism evidence="2 3">
    <name type="scientific">Elasticomyces elasticus</name>
    <dbReference type="NCBI Taxonomy" id="574655"/>
    <lineage>
        <taxon>Eukaryota</taxon>
        <taxon>Fungi</taxon>
        <taxon>Dikarya</taxon>
        <taxon>Ascomycota</taxon>
        <taxon>Pezizomycotina</taxon>
        <taxon>Dothideomycetes</taxon>
        <taxon>Dothideomycetidae</taxon>
        <taxon>Mycosphaerellales</taxon>
        <taxon>Teratosphaeriaceae</taxon>
        <taxon>Elasticomyces</taxon>
    </lineage>
</organism>
<sequence length="623" mass="70185">MAALTINRLNRSLTAHLPRSQTIAQAPRLEIIDPVEESRATHYLFKALRADEVRILTVHAAASDNEQIRCRLEVYTRASAEKKYIAISYTWGSDQLTGRVVCDGVRLPVTANCEAALRALRRVVPNASGLDQRNDRRVWIDGVCIAQHDTDERTQQVARMGETFAQAEGCVVFIGESDEQTKTLEEMLDRYDKYQDLEPWFEARGIKKLRRNSYRDRALLAVKSVTERPWFGRAWVVQEVLLAAGLTIQLGGRNFRWRTFVDVLALCASNTMPARSLTWPSVGASGPTQLEHAVVQLYQQYRPAVPVNAREVESAPFAALDHSDLLAILKSTSGLKCRDPQDKLYALLPLFKQPLPNKIQPDYRKKVANVFVDLTETLLDHDLEEVLALAQYTHLSIEMPSWAVWWASLPVSPTLTHRRRLSAGMQGRLDSRDVPLSRKPHFFVIEKKLQIRGVLVDSICKLDSTTSHAEVSPNSRTVRRTSTHTQQQWERALMSTITSTSSGVELDTALKICPLGQWRTFTTLDGFRAVAASKVADRVYGPQVGDWIAKFLGCRGFFILRKHDLTGEYKLVGECMFVNRDQCPQPSTPTFRSCVEVNMHDNTDSAVLYSAPPIAPLKDFVLT</sequence>
<accession>A0AAN7ZYQ7</accession>
<gene>
    <name evidence="2" type="ORF">LTR97_011059</name>
</gene>
<proteinExistence type="predicted"/>
<dbReference type="InterPro" id="IPR010730">
    <property type="entry name" value="HET"/>
</dbReference>
<dbReference type="PANTHER" id="PTHR24148">
    <property type="entry name" value="ANKYRIN REPEAT DOMAIN-CONTAINING PROTEIN 39 HOMOLOG-RELATED"/>
    <property type="match status" value="1"/>
</dbReference>
<comment type="caution">
    <text evidence="2">The sequence shown here is derived from an EMBL/GenBank/DDBJ whole genome shotgun (WGS) entry which is preliminary data.</text>
</comment>
<dbReference type="EMBL" id="JAVRQU010000020">
    <property type="protein sequence ID" value="KAK5691888.1"/>
    <property type="molecule type" value="Genomic_DNA"/>
</dbReference>
<dbReference type="InterPro" id="IPR052895">
    <property type="entry name" value="HetReg/Transcr_Mod"/>
</dbReference>
<feature type="domain" description="Heterokaryon incompatibility" evidence="1">
    <location>
        <begin position="84"/>
        <end position="239"/>
    </location>
</feature>
<evidence type="ECO:0000259" key="1">
    <source>
        <dbReference type="Pfam" id="PF06985"/>
    </source>
</evidence>
<name>A0AAN7ZYQ7_9PEZI</name>
<dbReference type="Pfam" id="PF06985">
    <property type="entry name" value="HET"/>
    <property type="match status" value="1"/>
</dbReference>
<evidence type="ECO:0000313" key="3">
    <source>
        <dbReference type="Proteomes" id="UP001310594"/>
    </source>
</evidence>
<protein>
    <recommendedName>
        <fullName evidence="1">Heterokaryon incompatibility domain-containing protein</fullName>
    </recommendedName>
</protein>
<evidence type="ECO:0000313" key="2">
    <source>
        <dbReference type="EMBL" id="KAK5691888.1"/>
    </source>
</evidence>
<dbReference type="AlphaFoldDB" id="A0AAN7ZYQ7"/>